<feature type="compositionally biased region" description="Basic and acidic residues" evidence="15">
    <location>
        <begin position="1070"/>
        <end position="1082"/>
    </location>
</feature>
<keyword evidence="19" id="KW-1185">Reference proteome</keyword>
<dbReference type="InterPro" id="IPR000156">
    <property type="entry name" value="Ran_bind_dom"/>
</dbReference>
<feature type="region of interest" description="Disordered" evidence="15">
    <location>
        <begin position="627"/>
        <end position="666"/>
    </location>
</feature>
<dbReference type="SMART" id="SM00160">
    <property type="entry name" value="RanBD"/>
    <property type="match status" value="6"/>
</dbReference>
<evidence type="ECO:0000256" key="14">
    <source>
        <dbReference type="PROSITE-ProRule" id="PRU00322"/>
    </source>
</evidence>
<organism evidence="18 19">
    <name type="scientific">Sphaeroforma arctica JP610</name>
    <dbReference type="NCBI Taxonomy" id="667725"/>
    <lineage>
        <taxon>Eukaryota</taxon>
        <taxon>Ichthyosporea</taxon>
        <taxon>Ichthyophonida</taxon>
        <taxon>Sphaeroforma</taxon>
    </lineage>
</organism>
<feature type="domain" description="RanBD1" evidence="16">
    <location>
        <begin position="931"/>
        <end position="1064"/>
    </location>
</feature>
<feature type="compositionally biased region" description="Polar residues" evidence="15">
    <location>
        <begin position="894"/>
        <end position="906"/>
    </location>
</feature>
<evidence type="ECO:0000313" key="18">
    <source>
        <dbReference type="EMBL" id="KNC87572.1"/>
    </source>
</evidence>
<dbReference type="Pfam" id="PF13855">
    <property type="entry name" value="LRR_8"/>
    <property type="match status" value="1"/>
</dbReference>
<evidence type="ECO:0000256" key="3">
    <source>
        <dbReference type="ARBA" id="ARBA00022614"/>
    </source>
</evidence>
<feature type="compositionally biased region" description="Low complexity" evidence="15">
    <location>
        <begin position="448"/>
        <end position="469"/>
    </location>
</feature>
<evidence type="ECO:0000256" key="7">
    <source>
        <dbReference type="ARBA" id="ARBA00022833"/>
    </source>
</evidence>
<evidence type="ECO:0000256" key="5">
    <source>
        <dbReference type="ARBA" id="ARBA00022737"/>
    </source>
</evidence>
<dbReference type="Gene3D" id="2.30.29.30">
    <property type="entry name" value="Pleckstrin-homology domain (PH domain)/Phosphotyrosine-binding domain (PTB)"/>
    <property type="match status" value="8"/>
</dbReference>
<dbReference type="InterPro" id="IPR032675">
    <property type="entry name" value="LRR_dom_sf"/>
</dbReference>
<feature type="compositionally biased region" description="Polar residues" evidence="15">
    <location>
        <begin position="627"/>
        <end position="639"/>
    </location>
</feature>
<evidence type="ECO:0000259" key="16">
    <source>
        <dbReference type="PROSITE" id="PS50196"/>
    </source>
</evidence>
<dbReference type="InterPro" id="IPR045255">
    <property type="entry name" value="RanBP1-like"/>
</dbReference>
<dbReference type="PROSITE" id="PS50199">
    <property type="entry name" value="ZF_RANBP2_2"/>
    <property type="match status" value="2"/>
</dbReference>
<dbReference type="GO" id="GO:0005096">
    <property type="term" value="F:GTPase activator activity"/>
    <property type="evidence" value="ECO:0007669"/>
    <property type="project" value="UniProtKB-KW"/>
</dbReference>
<dbReference type="InterPro" id="IPR001876">
    <property type="entry name" value="Znf_RanBP2"/>
</dbReference>
<evidence type="ECO:0000256" key="12">
    <source>
        <dbReference type="ARBA" id="ARBA00067380"/>
    </source>
</evidence>
<feature type="region of interest" description="Disordered" evidence="15">
    <location>
        <begin position="500"/>
        <end position="535"/>
    </location>
</feature>
<dbReference type="GO" id="GO:0005643">
    <property type="term" value="C:nuclear pore"/>
    <property type="evidence" value="ECO:0007669"/>
    <property type="project" value="TreeGrafter"/>
</dbReference>
<feature type="domain" description="RanBD1" evidence="16">
    <location>
        <begin position="1556"/>
        <end position="1689"/>
    </location>
</feature>
<feature type="region of interest" description="Disordered" evidence="15">
    <location>
        <begin position="2371"/>
        <end position="2443"/>
    </location>
</feature>
<keyword evidence="6 14" id="KW-0863">Zinc-finger</keyword>
<dbReference type="SMART" id="SM00547">
    <property type="entry name" value="ZnF_RBZ"/>
    <property type="match status" value="2"/>
</dbReference>
<feature type="region of interest" description="Disordered" evidence="15">
    <location>
        <begin position="2488"/>
        <end position="2517"/>
    </location>
</feature>
<keyword evidence="2" id="KW-0597">Phosphoprotein</keyword>
<dbReference type="OrthoDB" id="2357150at2759"/>
<dbReference type="Proteomes" id="UP000054560">
    <property type="component" value="Unassembled WGS sequence"/>
</dbReference>
<evidence type="ECO:0000256" key="11">
    <source>
        <dbReference type="ARBA" id="ARBA00066150"/>
    </source>
</evidence>
<feature type="domain" description="RanBD1" evidence="16">
    <location>
        <begin position="1238"/>
        <end position="1371"/>
    </location>
</feature>
<name>A0A0L0GF21_9EUKA</name>
<dbReference type="GO" id="GO:0005737">
    <property type="term" value="C:cytoplasm"/>
    <property type="evidence" value="ECO:0007669"/>
    <property type="project" value="TreeGrafter"/>
</dbReference>
<dbReference type="Pfam" id="PF00638">
    <property type="entry name" value="Ran_BP1"/>
    <property type="match status" value="6"/>
</dbReference>
<evidence type="ECO:0000259" key="17">
    <source>
        <dbReference type="PROSITE" id="PS50199"/>
    </source>
</evidence>
<evidence type="ECO:0000256" key="15">
    <source>
        <dbReference type="SAM" id="MobiDB-lite"/>
    </source>
</evidence>
<feature type="compositionally biased region" description="Polar residues" evidence="15">
    <location>
        <begin position="2495"/>
        <end position="2509"/>
    </location>
</feature>
<feature type="compositionally biased region" description="Basic and acidic residues" evidence="15">
    <location>
        <begin position="2678"/>
        <end position="2687"/>
    </location>
</feature>
<feature type="domain" description="RanBD1" evidence="16">
    <location>
        <begin position="1908"/>
        <end position="2038"/>
    </location>
</feature>
<evidence type="ECO:0000256" key="10">
    <source>
        <dbReference type="ARBA" id="ARBA00061276"/>
    </source>
</evidence>
<feature type="compositionally biased region" description="Polar residues" evidence="15">
    <location>
        <begin position="2425"/>
        <end position="2443"/>
    </location>
</feature>
<keyword evidence="4" id="KW-0479">Metal-binding</keyword>
<keyword evidence="7" id="KW-0862">Zinc</keyword>
<dbReference type="GO" id="GO:0006913">
    <property type="term" value="P:nucleocytoplasmic transport"/>
    <property type="evidence" value="ECO:0007669"/>
    <property type="project" value="InterPro"/>
</dbReference>
<feature type="region of interest" description="Disordered" evidence="15">
    <location>
        <begin position="1369"/>
        <end position="1406"/>
    </location>
</feature>
<feature type="compositionally biased region" description="Polar residues" evidence="15">
    <location>
        <begin position="472"/>
        <end position="484"/>
    </location>
</feature>
<evidence type="ECO:0000256" key="6">
    <source>
        <dbReference type="ARBA" id="ARBA00022771"/>
    </source>
</evidence>
<evidence type="ECO:0000256" key="9">
    <source>
        <dbReference type="ARBA" id="ARBA00056716"/>
    </source>
</evidence>
<feature type="region of interest" description="Disordered" evidence="15">
    <location>
        <begin position="1697"/>
        <end position="1737"/>
    </location>
</feature>
<dbReference type="RefSeq" id="XP_014161474.1">
    <property type="nucleotide sequence ID" value="XM_014305999.1"/>
</dbReference>
<proteinExistence type="inferred from homology"/>
<dbReference type="GO" id="GO:0008270">
    <property type="term" value="F:zinc ion binding"/>
    <property type="evidence" value="ECO:0007669"/>
    <property type="project" value="UniProtKB-KW"/>
</dbReference>
<comment type="similarity">
    <text evidence="10">Belongs to the RANBP1 family.</text>
</comment>
<feature type="compositionally biased region" description="Polar residues" evidence="15">
    <location>
        <begin position="2402"/>
        <end position="2412"/>
    </location>
</feature>
<evidence type="ECO:0000313" key="19">
    <source>
        <dbReference type="Proteomes" id="UP000054560"/>
    </source>
</evidence>
<dbReference type="SUPFAM" id="SSF50729">
    <property type="entry name" value="PH domain-like"/>
    <property type="match status" value="7"/>
</dbReference>
<feature type="compositionally biased region" description="Acidic residues" evidence="15">
    <location>
        <begin position="1381"/>
        <end position="1393"/>
    </location>
</feature>
<protein>
    <recommendedName>
        <fullName evidence="12">Ran-specific GTPase-activating protein</fullName>
    </recommendedName>
    <alternativeName>
        <fullName evidence="13">Ran-binding protein 1</fullName>
    </alternativeName>
</protein>
<feature type="compositionally biased region" description="Basic and acidic residues" evidence="15">
    <location>
        <begin position="2699"/>
        <end position="2730"/>
    </location>
</feature>
<feature type="compositionally biased region" description="Polar residues" evidence="15">
    <location>
        <begin position="2049"/>
        <end position="2062"/>
    </location>
</feature>
<dbReference type="CDD" id="cd13179">
    <property type="entry name" value="RanBD_RanBP1"/>
    <property type="match status" value="4"/>
</dbReference>
<evidence type="ECO:0000256" key="1">
    <source>
        <dbReference type="ARBA" id="ARBA00022468"/>
    </source>
</evidence>
<dbReference type="PROSITE" id="PS51450">
    <property type="entry name" value="LRR"/>
    <property type="match status" value="1"/>
</dbReference>
<accession>A0A0L0GF21</accession>
<feature type="region of interest" description="Disordered" evidence="15">
    <location>
        <begin position="2043"/>
        <end position="2099"/>
    </location>
</feature>
<keyword evidence="5" id="KW-0677">Repeat</keyword>
<comment type="subunit">
    <text evidence="11">Interacts with RAN (via C-terminus of GTP-bound form) but not with GDP-bound RAN. Identified in a complex composed of RAN, RANGAP1 and RANBP1. Identified in a complex that contains TNPO1, RAN and RANBP1. Identified in a complex that contains CSE1L, KPNA2, RAN and RANBP1. Identified in a complex with nucleotide-free RAN and RCC1.</text>
</comment>
<dbReference type="STRING" id="667725.A0A0L0GF21"/>
<dbReference type="InterPro" id="IPR045256">
    <property type="entry name" value="RanBP1_RanBD"/>
</dbReference>
<dbReference type="InterPro" id="IPR003591">
    <property type="entry name" value="Leu-rich_rpt_typical-subtyp"/>
</dbReference>
<feature type="compositionally biased region" description="Low complexity" evidence="15">
    <location>
        <begin position="320"/>
        <end position="339"/>
    </location>
</feature>
<comment type="function">
    <text evidence="9">Plays a role in RAN-dependent nucleocytoplasmic transport. Alleviates the TNPO1-dependent inhibition of RAN GTPase activity and mediates the dissociation of RAN from proteins involved in transport into the nucleus. Induces a conformation change in the complex formed by XPO1 and RAN that triggers the release of the nuclear export signal of cargo proteins. Promotes the disassembly of the complex formed by RAN and importin beta. Promotes dissociation of RAN from a complex with KPNA2 and CSE1L. Required for normal mitotic spindle assembly and normal progress through mitosis via its effect on RAN. Does not increase the RAN GTPase activity by itself, but increases GTP hydrolysis mediated by RANGAP1. Inhibits RCC1-dependent exchange of RAN-bound GDP by GTP.</text>
</comment>
<dbReference type="eggNOG" id="KOG0619">
    <property type="taxonomic scope" value="Eukaryota"/>
</dbReference>
<feature type="region of interest" description="Disordered" evidence="15">
    <location>
        <begin position="448"/>
        <end position="484"/>
    </location>
</feature>
<feature type="region of interest" description="Disordered" evidence="15">
    <location>
        <begin position="287"/>
        <end position="339"/>
    </location>
</feature>
<dbReference type="PANTHER" id="PTHR23138">
    <property type="entry name" value="RAN BINDING PROTEIN"/>
    <property type="match status" value="1"/>
</dbReference>
<evidence type="ECO:0000256" key="2">
    <source>
        <dbReference type="ARBA" id="ARBA00022553"/>
    </source>
</evidence>
<feature type="domain" description="RanBP2-type" evidence="17">
    <location>
        <begin position="2106"/>
        <end position="2136"/>
    </location>
</feature>
<feature type="region of interest" description="Disordered" evidence="15">
    <location>
        <begin position="861"/>
        <end position="926"/>
    </location>
</feature>
<evidence type="ECO:0000256" key="13">
    <source>
        <dbReference type="ARBA" id="ARBA00081162"/>
    </source>
</evidence>
<evidence type="ECO:0000256" key="4">
    <source>
        <dbReference type="ARBA" id="ARBA00022723"/>
    </source>
</evidence>
<feature type="compositionally biased region" description="Polar residues" evidence="15">
    <location>
        <begin position="513"/>
        <end position="535"/>
    </location>
</feature>
<dbReference type="CDD" id="cd00835">
    <property type="entry name" value="RanBD_family"/>
    <property type="match status" value="1"/>
</dbReference>
<keyword evidence="8" id="KW-0007">Acetylation</keyword>
<feature type="compositionally biased region" description="Acidic residues" evidence="15">
    <location>
        <begin position="2070"/>
        <end position="2086"/>
    </location>
</feature>
<dbReference type="InterPro" id="IPR001611">
    <property type="entry name" value="Leu-rich_rpt"/>
</dbReference>
<keyword evidence="1" id="KW-0343">GTPase activation</keyword>
<dbReference type="eggNOG" id="KOG0864">
    <property type="taxonomic scope" value="Eukaryota"/>
</dbReference>
<feature type="region of interest" description="Disordered" evidence="15">
    <location>
        <begin position="1059"/>
        <end position="1111"/>
    </location>
</feature>
<dbReference type="InterPro" id="IPR011993">
    <property type="entry name" value="PH-like_dom_sf"/>
</dbReference>
<dbReference type="SMART" id="SM00369">
    <property type="entry name" value="LRR_TYP"/>
    <property type="match status" value="2"/>
</dbReference>
<dbReference type="PROSITE" id="PS01358">
    <property type="entry name" value="ZF_RANBP2_1"/>
    <property type="match status" value="2"/>
</dbReference>
<sequence>MATPTSVGSSRIQLDTAQKRKIFRALRAIRNTYTLNFNSFDLEDGHLDEFLTEKPSAAECVKHVSVVELDNNNLTSLPAIVGSFEYWEDVRSLSCRNNKLTHIDGFLSAATDVRKVILCGNLLQSLPESLYQLNGLQVLDLSDNKLESLPEWFGNLSESIDVRLHDNPFADEELRSVADSGSWVKVRKYLRSSQPASRYRPNQEQSEQHLANELVLVLDPPRAVVWVSGADFAQMENAIEVARSTFTTPAAAKALLQLYRKECVEMVSGSELIGLGLQQADTQHMKDNNGAAQQARGGMASHLPPPVADAQRLSTASSHQETQQPPAQESSQEQQWAVQYQQAMQHIHQKMREQQQNMQQQQQEMQLLQQRLQQHQQHQQQQQIDQQQQHQQQRLYMYQQQQLRSQAQQQAQQVQALPNRPMLDYQQPLNSPNRQNFNPQQYEQLQRLAQIQQQRQQQAPMQQQEALFQGQARASQQTMPQQQLHQNLASGDLRATLSGSAETKASPFGPAGGTSNHQPTASPFLSVNQSTGSANHNAATGLSNIALPTATINSPATVMQLNVSPYAVIARAVSAIPSATCVSLSYLTVGPIFSTPVSMARPLTILLFAFHVQSQPDVWGTSGFASSSKLNPTVSTSANEDSEAEYSEGENEEETEDNGQGYDEEEESTLFEARAELFEIVDGTPQVLGVGSCIVTQFTKSRDSYLTFSEEGTDAILAYHTIDEELEVRPDTKQRIFVWKTNRDQSRSEQPTTCLFKILFQKEELAAQFYPLMKMLIPKSLDTPVINTEHSGGIISTFTEKSEASKPSGPFGFAFTKPSANIGDNSQTVQSSVSPFANPVANLNAGNSFFNTARTGAISTPGPFTGFGNSTPFGTSKAEPPKPKHTSFGGLPGSSVSDGASEASDSNVEEKKRMGSLPKGSDDVEAEPDVHFEPILKLEEVAVETGEDDEDVLFEAKAKLYRFVDGQWKERGTGPAKLLKHKQSGAVRFLLRRDATLKIASNHRIASNMELKPDTNKRVFSWVTPSDFVDGESTEELFKIRFRTDENAEDFKTHFERSVVEADEVSPSQSEKESPEGKKSEVRATVATNQTPEDGNKGSFKISPDTTQGTPPVTNGQTMKLGVFGSAFGGAGASTSEAPKSFGLFGQGATIQSGGFGAKFGGKTGFGSFEGSTTPQAQSAFSGAKATTDVKIEPLFGVKKFDTSNPGKYGTEKEHTATANTLETPKMSDDVEAEPDVYFEPIVQLKEVEVDTGEGDENVLFEARAKLYRYVDDQWKERGTGPAKLLKHRESGAVRFLLRRDTTHKIASNHRIICDMKLKPDTNERIFSWMTPSDFVDGESSKEMFKIRFRTDEAAAEFKAKFEESIANASRVQADVPSDQASEDDEDNYGAEGEEVHASTSPAKPSIWGVPSGDKWECQGCLCTNKGSMDVCPACGTGRDGSAPAPEVKAEPTITFNFGVPPSIATSATDTEPPKKTGLFGSTTTGASAKRSTEKPSFGLFSVGTTPVGSGFGGAASIAESGTDSKPVFGVPNEPEIKPSTGAKVVDDVEAEPNVHFEPLVELEEVEVNTGEDDEDVLFEARAKLYRFVDNQWKERGTGPAKLLKHKESGGVRFLLRRDTTLKIASNHRINSNMELKADTNERIFSWMTPSDFVDGESSKEMFKIRFRTDEAAAEFKTKFEASVANASNVRTNIASSSTIGDAASTEKKAAEPVKDNTVSRISPKSPAKVNHEPAQLPQVQTKDVKFGAGPGPGANADESLSTPSVGIFGYNAGSARLSTNSFGSTAPVFGSTAPAFGSTVPAFGSTAPIFGSGTVSPFETFGKTSITDDSSKPSFGFFGKGAVSGGGFGGVATSPFGGTANTDGEKAAAAPQPLFAPKAVEGASSGSIAVADMVKSSDDVEAEPDVYFEPVVTLEEVEVNTGEDDEDVLFEARAKLYRFVGDQWKERGTGPAKLLKHKQSKAVRFLLRRDTTHKIASNHRIIAAMKLTRDTNERVISWMTPSDFVDGESTKELFKIRFRTDNDADNFKTQFEKCVSEAVLDSERESTTGDAATSEDTTVRNTAEPEVKDDSDDTDDDEEQIEDTNESAGVPASKTIPTSSIWGAPAGDKWSCEGCLCTNPKSEDVCPACGMGKDGSAPVAEIKKVPVSTFSFGIPAPTTDGIHFGGASKGFSTAPQPVFGVPVTTNQNGAKSQETLAVVSGNTDDVEAEPDVYFEPVVTLKEVETQTGEEDEDVLFLERAKLHMKVEGAWKERGVGIARMLRHRSTGAVRFLMRREATHKICANHTIPEGLAIKPADNPAAAYWIAPMDASDEGEPQRRMFSMRLKTEEQMDRFRQVFEAAAKGESAGLSVKESEEDNVIERTAANPAGECKSVTVDGDNSSIVTNSTLNGDGATKKDTPETSASNGTPQFKPNFGVQGEPALSINTNAGSVSNSTGSVNPPTKVTFGKPMPGADPFTKPNFGMFNSTLPKSGFGFGGSSNELASVPQPLFGNTGASTATGSDQKSIGTSGGVADDKVSQLEDEPDVHFEPIVTLEEVAVETGEDDEDVLFEVRARLYRFVDDQWKERGTGPAKLLKHKQSGAVRFLLRRDKTLKISSNHRIISNMELKLDTNERVFSWVTPNDFVDGVCTKEIFKIRFKTDEAAAEFKAKFEESVTGASKMSASGGDSVIDALESPQEKSGEGQKDSNNVQGYGGGKHRETEDEGAQEDRSVEKETETSTQSPRDDTSKTGMAEEDATEDSVTQAGSGASIGVDNEQTENSDADVPAQNVQPNEEVEKDLNRGDEGMDVVQEPVVSAPVDGKSDMEVAPGADVAIVSVAEESVVNANVDKGNVVENLEDSEREFCCENAKLYVFADDQWVNVTSRNEEATRTAGDEGVVKVKLDCSNGQQYFTGSSGERVLVKFTNNEKVEVIDAQDAQKNSLRLSCFTDDTKGKATYRIDFPRADILESFKASFINSSSDRNFKTNVQSDYDDKESDSRDDDEEEYLKETLKAKDLQGTEHLVKKTATLYQLDSDTKEFVELGKDFAYIVSQPDVYNGKARFWMCIGDDPRVAEHFVRRCSPVKICANNTFSWTTPMNYTKEEAGGLPTTFRLKFESKKQMLAFRRVFEEHRELGDTA</sequence>
<keyword evidence="3" id="KW-0433">Leucine-rich repeat</keyword>
<dbReference type="EMBL" id="KQ241605">
    <property type="protein sequence ID" value="KNC87572.1"/>
    <property type="molecule type" value="Genomic_DNA"/>
</dbReference>
<feature type="domain" description="RanBD1" evidence="16">
    <location>
        <begin position="2214"/>
        <end position="2344"/>
    </location>
</feature>
<dbReference type="GeneID" id="25900840"/>
<dbReference type="SUPFAM" id="SSF52058">
    <property type="entry name" value="L domain-like"/>
    <property type="match status" value="1"/>
</dbReference>
<dbReference type="FunFam" id="2.30.29.30:FF:000824">
    <property type="entry name" value="Ran-specific GTPase-activating protein"/>
    <property type="match status" value="4"/>
</dbReference>
<dbReference type="Gene3D" id="3.80.10.10">
    <property type="entry name" value="Ribonuclease Inhibitor"/>
    <property type="match status" value="1"/>
</dbReference>
<reference evidence="18 19" key="1">
    <citation type="submission" date="2011-02" db="EMBL/GenBank/DDBJ databases">
        <title>The Genome Sequence of Sphaeroforma arctica JP610.</title>
        <authorList>
            <consortium name="The Broad Institute Genome Sequencing Platform"/>
            <person name="Russ C."/>
            <person name="Cuomo C."/>
            <person name="Young S.K."/>
            <person name="Zeng Q."/>
            <person name="Gargeya S."/>
            <person name="Alvarado L."/>
            <person name="Berlin A."/>
            <person name="Chapman S.B."/>
            <person name="Chen Z."/>
            <person name="Freedman E."/>
            <person name="Gellesch M."/>
            <person name="Goldberg J."/>
            <person name="Griggs A."/>
            <person name="Gujja S."/>
            <person name="Heilman E."/>
            <person name="Heiman D."/>
            <person name="Howarth C."/>
            <person name="Mehta T."/>
            <person name="Neiman D."/>
            <person name="Pearson M."/>
            <person name="Roberts A."/>
            <person name="Saif S."/>
            <person name="Shea T."/>
            <person name="Shenoy N."/>
            <person name="Sisk P."/>
            <person name="Stolte C."/>
            <person name="Sykes S."/>
            <person name="White J."/>
            <person name="Yandava C."/>
            <person name="Burger G."/>
            <person name="Gray M.W."/>
            <person name="Holland P.W.H."/>
            <person name="King N."/>
            <person name="Lang F.B.F."/>
            <person name="Roger A.J."/>
            <person name="Ruiz-Trillo I."/>
            <person name="Haas B."/>
            <person name="Nusbaum C."/>
            <person name="Birren B."/>
        </authorList>
    </citation>
    <scope>NUCLEOTIDE SEQUENCE [LARGE SCALE GENOMIC DNA]</scope>
    <source>
        <strain evidence="18 19">JP610</strain>
    </source>
</reference>
<gene>
    <name evidence="18" type="ORF">SARC_00336</name>
</gene>
<feature type="compositionally biased region" description="Basic and acidic residues" evidence="15">
    <location>
        <begin position="1705"/>
        <end position="1715"/>
    </location>
</feature>
<evidence type="ECO:0000256" key="8">
    <source>
        <dbReference type="ARBA" id="ARBA00022990"/>
    </source>
</evidence>
<feature type="region of interest" description="Disordered" evidence="15">
    <location>
        <begin position="2677"/>
        <end position="2777"/>
    </location>
</feature>
<feature type="domain" description="RanBP2-type" evidence="17">
    <location>
        <begin position="1411"/>
        <end position="1441"/>
    </location>
</feature>
<feature type="domain" description="RanBD1" evidence="16">
    <location>
        <begin position="2529"/>
        <end position="2662"/>
    </location>
</feature>
<feature type="region of interest" description="Disordered" evidence="15">
    <location>
        <begin position="1465"/>
        <end position="1493"/>
    </location>
</feature>
<feature type="compositionally biased region" description="Polar residues" evidence="15">
    <location>
        <begin position="2379"/>
        <end position="2391"/>
    </location>
</feature>
<feature type="compositionally biased region" description="Acidic residues" evidence="15">
    <location>
        <begin position="640"/>
        <end position="666"/>
    </location>
</feature>
<dbReference type="PANTHER" id="PTHR23138:SF87">
    <property type="entry name" value="E3 SUMO-PROTEIN LIGASE RANBP2"/>
    <property type="match status" value="1"/>
</dbReference>
<dbReference type="PROSITE" id="PS50196">
    <property type="entry name" value="RANBD1"/>
    <property type="match status" value="6"/>
</dbReference>